<dbReference type="Proteomes" id="UP000604241">
    <property type="component" value="Unassembled WGS sequence"/>
</dbReference>
<dbReference type="Pfam" id="PF00440">
    <property type="entry name" value="TetR_N"/>
    <property type="match status" value="1"/>
</dbReference>
<accession>A0ABR8QBS2</accession>
<gene>
    <name evidence="4" type="ORF">H9657_06075</name>
</gene>
<dbReference type="PANTHER" id="PTHR30055:SF226">
    <property type="entry name" value="HTH-TYPE TRANSCRIPTIONAL REGULATOR PKSA"/>
    <property type="match status" value="1"/>
</dbReference>
<dbReference type="InterPro" id="IPR009057">
    <property type="entry name" value="Homeodomain-like_sf"/>
</dbReference>
<sequence>MPRITARTVPEHREAQRRAILDATRELLAAAPDVEPTFADVAAKAGLARPSIYHYFASREELFRAVVVDALPRWRETIAQATSAHDDPAARIGAYADANLSLVADGEHAVISALVSFDPRALADPRIAQMHAELVEPLVGTLRDAQVEDPEVVAQLVNAVVQRAGAMIESGADVPTVRRAVRTLLTSTVAAGAPDVGDGREGDGNRRGS</sequence>
<dbReference type="PRINTS" id="PR00455">
    <property type="entry name" value="HTHTETR"/>
</dbReference>
<dbReference type="PROSITE" id="PS50977">
    <property type="entry name" value="HTH_TETR_2"/>
    <property type="match status" value="1"/>
</dbReference>
<dbReference type="InterPro" id="IPR001647">
    <property type="entry name" value="HTH_TetR"/>
</dbReference>
<evidence type="ECO:0000313" key="5">
    <source>
        <dbReference type="Proteomes" id="UP000604241"/>
    </source>
</evidence>
<evidence type="ECO:0000313" key="4">
    <source>
        <dbReference type="EMBL" id="MBD7917845.1"/>
    </source>
</evidence>
<feature type="DNA-binding region" description="H-T-H motif" evidence="2">
    <location>
        <begin position="37"/>
        <end position="56"/>
    </location>
</feature>
<proteinExistence type="predicted"/>
<comment type="caution">
    <text evidence="4">The sequence shown here is derived from an EMBL/GenBank/DDBJ whole genome shotgun (WGS) entry which is preliminary data.</text>
</comment>
<dbReference type="Gene3D" id="1.10.357.10">
    <property type="entry name" value="Tetracycline Repressor, domain 2"/>
    <property type="match status" value="1"/>
</dbReference>
<dbReference type="InterPro" id="IPR050109">
    <property type="entry name" value="HTH-type_TetR-like_transc_reg"/>
</dbReference>
<keyword evidence="1 2" id="KW-0238">DNA-binding</keyword>
<protein>
    <submittedName>
        <fullName evidence="4">TetR/AcrR family transcriptional regulator</fullName>
    </submittedName>
</protein>
<name>A0ABR8QBS2_9CELL</name>
<dbReference type="RefSeq" id="WP_191781450.1">
    <property type="nucleotide sequence ID" value="NZ_JACSQV010000004.1"/>
</dbReference>
<feature type="domain" description="HTH tetR-type" evidence="3">
    <location>
        <begin position="14"/>
        <end position="74"/>
    </location>
</feature>
<dbReference type="SUPFAM" id="SSF46689">
    <property type="entry name" value="Homeodomain-like"/>
    <property type="match status" value="1"/>
</dbReference>
<evidence type="ECO:0000256" key="2">
    <source>
        <dbReference type="PROSITE-ProRule" id="PRU00335"/>
    </source>
</evidence>
<keyword evidence="5" id="KW-1185">Reference proteome</keyword>
<dbReference type="EMBL" id="JACSQV010000004">
    <property type="protein sequence ID" value="MBD7917845.1"/>
    <property type="molecule type" value="Genomic_DNA"/>
</dbReference>
<evidence type="ECO:0000259" key="3">
    <source>
        <dbReference type="PROSITE" id="PS50977"/>
    </source>
</evidence>
<organism evidence="4 5">
    <name type="scientific">Cellulomonas avistercoris</name>
    <dbReference type="NCBI Taxonomy" id="2762242"/>
    <lineage>
        <taxon>Bacteria</taxon>
        <taxon>Bacillati</taxon>
        <taxon>Actinomycetota</taxon>
        <taxon>Actinomycetes</taxon>
        <taxon>Micrococcales</taxon>
        <taxon>Cellulomonadaceae</taxon>
        <taxon>Cellulomonas</taxon>
    </lineage>
</organism>
<dbReference type="PANTHER" id="PTHR30055">
    <property type="entry name" value="HTH-TYPE TRANSCRIPTIONAL REGULATOR RUTR"/>
    <property type="match status" value="1"/>
</dbReference>
<evidence type="ECO:0000256" key="1">
    <source>
        <dbReference type="ARBA" id="ARBA00023125"/>
    </source>
</evidence>
<reference evidence="4 5" key="1">
    <citation type="submission" date="2020-08" db="EMBL/GenBank/DDBJ databases">
        <title>A Genomic Blueprint of the Chicken Gut Microbiome.</title>
        <authorList>
            <person name="Gilroy R."/>
            <person name="Ravi A."/>
            <person name="Getino M."/>
            <person name="Pursley I."/>
            <person name="Horton D.L."/>
            <person name="Alikhan N.-F."/>
            <person name="Baker D."/>
            <person name="Gharbi K."/>
            <person name="Hall N."/>
            <person name="Watson M."/>
            <person name="Adriaenssens E.M."/>
            <person name="Foster-Nyarko E."/>
            <person name="Jarju S."/>
            <person name="Secka A."/>
            <person name="Antonio M."/>
            <person name="Oren A."/>
            <person name="Chaudhuri R."/>
            <person name="La Ragione R.M."/>
            <person name="Hildebrand F."/>
            <person name="Pallen M.J."/>
        </authorList>
    </citation>
    <scope>NUCLEOTIDE SEQUENCE [LARGE SCALE GENOMIC DNA]</scope>
    <source>
        <strain evidence="4 5">Sa3CUA2</strain>
    </source>
</reference>